<dbReference type="Gene3D" id="3.30.9.40">
    <property type="match status" value="1"/>
</dbReference>
<reference evidence="2" key="1">
    <citation type="journal article" date="2014" name="Int. J. Syst. Evol. Microbiol.">
        <title>Complete genome sequence of Corynebacterium casei LMG S-19264T (=DSM 44701T), isolated from a smear-ripened cheese.</title>
        <authorList>
            <consortium name="US DOE Joint Genome Institute (JGI-PGF)"/>
            <person name="Walter F."/>
            <person name="Albersmeier A."/>
            <person name="Kalinowski J."/>
            <person name="Ruckert C."/>
        </authorList>
    </citation>
    <scope>NUCLEOTIDE SEQUENCE</scope>
    <source>
        <strain evidence="2">JCM 30078</strain>
    </source>
</reference>
<accession>A0A917Q193</accession>
<dbReference type="Pfam" id="PF17885">
    <property type="entry name" value="Smoa_sbd"/>
    <property type="match status" value="1"/>
</dbReference>
<evidence type="ECO:0000259" key="1">
    <source>
        <dbReference type="Pfam" id="PF17885"/>
    </source>
</evidence>
<comment type="caution">
    <text evidence="2">The sequence shown here is derived from an EMBL/GenBank/DDBJ whole genome shotgun (WGS) entry which is preliminary data.</text>
</comment>
<dbReference type="SUPFAM" id="SSF51905">
    <property type="entry name" value="FAD/NAD(P)-binding domain"/>
    <property type="match status" value="1"/>
</dbReference>
<evidence type="ECO:0000313" key="3">
    <source>
        <dbReference type="Proteomes" id="UP000635983"/>
    </source>
</evidence>
<name>A0A917Q193_9PSED</name>
<proteinExistence type="predicted"/>
<sequence>MRRIAIVGAGQAGLQLALGLLTHGYRVTLVTDRTAEQVRDGKVMSSQCMFHTALQIERDLGLNFWEDACPVVEGIGLAVPNPGHPKEPAFHWSARLDRYAQAVDQRLKMPAWMQAFERRGGELMIDRIGLPELERLAGSHDLTVLAAGKGDVVGLFERDAKRTVFSQPQRALALTYVKGMTPRSPYPQVAFNLIPGVGEYFVFPALTLSGPCEIMVFEGVPGGPMDCWQDITSPEQHLERSLDIVRRFVPWEAERCRDVELTDAGGVLAGRFTPTVRQPVLRLPSGRLVLGMADAVVVNDPITGQGSNSAAKCSKVYLDAILARGAATFTPDWMQETFAQYWDYARHVVNWTNSLLTPLPPHVLDVLGTATHAPGIAAHIVNAFDDPRRFAPWWFDAEVCQSFMHKHLSRAV</sequence>
<dbReference type="EMBL" id="BMPO01000009">
    <property type="protein sequence ID" value="GGK06524.1"/>
    <property type="molecule type" value="Genomic_DNA"/>
</dbReference>
<organism evidence="2 3">
    <name type="scientific">Pseudomonas matsuisoli</name>
    <dbReference type="NCBI Taxonomy" id="1515666"/>
    <lineage>
        <taxon>Bacteria</taxon>
        <taxon>Pseudomonadati</taxon>
        <taxon>Pseudomonadota</taxon>
        <taxon>Gammaproteobacteria</taxon>
        <taxon>Pseudomonadales</taxon>
        <taxon>Pseudomonadaceae</taxon>
        <taxon>Pseudomonas</taxon>
    </lineage>
</organism>
<gene>
    <name evidence="2" type="ORF">GCM10009304_35830</name>
</gene>
<keyword evidence="3" id="KW-1185">Reference proteome</keyword>
<evidence type="ECO:0000313" key="2">
    <source>
        <dbReference type="EMBL" id="GGK06524.1"/>
    </source>
</evidence>
<dbReference type="Gene3D" id="3.50.50.60">
    <property type="entry name" value="FAD/NAD(P)-binding domain"/>
    <property type="match status" value="2"/>
</dbReference>
<dbReference type="InterPro" id="IPR041654">
    <property type="entry name" value="StyA_sbd"/>
</dbReference>
<dbReference type="InterPro" id="IPR036188">
    <property type="entry name" value="FAD/NAD-bd_sf"/>
</dbReference>
<dbReference type="Proteomes" id="UP000635983">
    <property type="component" value="Unassembled WGS sequence"/>
</dbReference>
<dbReference type="RefSeq" id="WP_188985164.1">
    <property type="nucleotide sequence ID" value="NZ_BMPO01000009.1"/>
</dbReference>
<protein>
    <recommendedName>
        <fullName evidence="1">Styrene monooxygenase StyA putative substrate binding domain-containing protein</fullName>
    </recommendedName>
</protein>
<feature type="domain" description="Styrene monooxygenase StyA putative substrate binding" evidence="1">
    <location>
        <begin position="148"/>
        <end position="255"/>
    </location>
</feature>
<reference evidence="2" key="2">
    <citation type="submission" date="2020-09" db="EMBL/GenBank/DDBJ databases">
        <authorList>
            <person name="Sun Q."/>
            <person name="Ohkuma M."/>
        </authorList>
    </citation>
    <scope>NUCLEOTIDE SEQUENCE</scope>
    <source>
        <strain evidence="2">JCM 30078</strain>
    </source>
</reference>
<dbReference type="AlphaFoldDB" id="A0A917Q193"/>